<keyword evidence="3" id="KW-0547">Nucleotide-binding</keyword>
<name>A0A154PLV0_DUFNO</name>
<dbReference type="Pfam" id="PF00005">
    <property type="entry name" value="ABC_tran"/>
    <property type="match status" value="1"/>
</dbReference>
<evidence type="ECO:0000256" key="4">
    <source>
        <dbReference type="ARBA" id="ARBA00022840"/>
    </source>
</evidence>
<organism evidence="9 10">
    <name type="scientific">Dufourea novaeangliae</name>
    <name type="common">Sweat bee</name>
    <dbReference type="NCBI Taxonomy" id="178035"/>
    <lineage>
        <taxon>Eukaryota</taxon>
        <taxon>Metazoa</taxon>
        <taxon>Ecdysozoa</taxon>
        <taxon>Arthropoda</taxon>
        <taxon>Hexapoda</taxon>
        <taxon>Insecta</taxon>
        <taxon>Pterygota</taxon>
        <taxon>Neoptera</taxon>
        <taxon>Endopterygota</taxon>
        <taxon>Hymenoptera</taxon>
        <taxon>Apocrita</taxon>
        <taxon>Aculeata</taxon>
        <taxon>Apoidea</taxon>
        <taxon>Anthophila</taxon>
        <taxon>Halictidae</taxon>
        <taxon>Rophitinae</taxon>
        <taxon>Dufourea</taxon>
    </lineage>
</organism>
<keyword evidence="10" id="KW-1185">Reference proteome</keyword>
<evidence type="ECO:0000313" key="9">
    <source>
        <dbReference type="EMBL" id="KZC12424.1"/>
    </source>
</evidence>
<feature type="transmembrane region" description="Helical" evidence="7">
    <location>
        <begin position="540"/>
        <end position="562"/>
    </location>
</feature>
<feature type="transmembrane region" description="Helical" evidence="7">
    <location>
        <begin position="612"/>
        <end position="633"/>
    </location>
</feature>
<dbReference type="Pfam" id="PF12698">
    <property type="entry name" value="ABC2_membrane_3"/>
    <property type="match status" value="1"/>
</dbReference>
<keyword evidence="4" id="KW-0067">ATP-binding</keyword>
<dbReference type="PROSITE" id="PS50893">
    <property type="entry name" value="ABC_TRANSPORTER_2"/>
    <property type="match status" value="1"/>
</dbReference>
<evidence type="ECO:0000256" key="7">
    <source>
        <dbReference type="SAM" id="Phobius"/>
    </source>
</evidence>
<evidence type="ECO:0000256" key="3">
    <source>
        <dbReference type="ARBA" id="ARBA00022741"/>
    </source>
</evidence>
<dbReference type="OrthoDB" id="10255969at2759"/>
<gene>
    <name evidence="9" type="ORF">WN55_03961</name>
</gene>
<dbReference type="STRING" id="178035.A0A154PLV0"/>
<dbReference type="EMBL" id="KQ434948">
    <property type="protein sequence ID" value="KZC12424.1"/>
    <property type="molecule type" value="Genomic_DNA"/>
</dbReference>
<dbReference type="InterPro" id="IPR003593">
    <property type="entry name" value="AAA+_ATPase"/>
</dbReference>
<evidence type="ECO:0000256" key="5">
    <source>
        <dbReference type="ARBA" id="ARBA00022989"/>
    </source>
</evidence>
<feature type="domain" description="ABC transporter" evidence="8">
    <location>
        <begin position="7"/>
        <end position="236"/>
    </location>
</feature>
<evidence type="ECO:0000259" key="8">
    <source>
        <dbReference type="PROSITE" id="PS50893"/>
    </source>
</evidence>
<protein>
    <submittedName>
        <fullName evidence="9">ABC transporter G family member 23</fullName>
    </submittedName>
</protein>
<dbReference type="Gene3D" id="3.40.50.300">
    <property type="entry name" value="P-loop containing nucleotide triphosphate hydrolases"/>
    <property type="match status" value="1"/>
</dbReference>
<dbReference type="InterPro" id="IPR013525">
    <property type="entry name" value="ABC2_TM"/>
</dbReference>
<keyword evidence="2 7" id="KW-0812">Transmembrane</keyword>
<dbReference type="PANTHER" id="PTHR43038">
    <property type="entry name" value="ATP-BINDING CASSETTE, SUB-FAMILY H, MEMBER 1"/>
    <property type="match status" value="1"/>
</dbReference>
<dbReference type="InterPro" id="IPR003439">
    <property type="entry name" value="ABC_transporter-like_ATP-bd"/>
</dbReference>
<dbReference type="PROSITE" id="PS00211">
    <property type="entry name" value="ABC_TRANSPORTER_1"/>
    <property type="match status" value="1"/>
</dbReference>
<keyword evidence="5 7" id="KW-1133">Transmembrane helix</keyword>
<proteinExistence type="predicted"/>
<dbReference type="PANTHER" id="PTHR43038:SF2">
    <property type="entry name" value="RH61964P"/>
    <property type="match status" value="1"/>
</dbReference>
<reference evidence="9 10" key="1">
    <citation type="submission" date="2015-07" db="EMBL/GenBank/DDBJ databases">
        <title>The genome of Dufourea novaeangliae.</title>
        <authorList>
            <person name="Pan H."/>
            <person name="Kapheim K."/>
        </authorList>
    </citation>
    <scope>NUCLEOTIDE SEQUENCE [LARGE SCALE GENOMIC DNA]</scope>
    <source>
        <strain evidence="9">0120121106</strain>
        <tissue evidence="9">Whole body</tissue>
    </source>
</reference>
<dbReference type="GO" id="GO:0140359">
    <property type="term" value="F:ABC-type transporter activity"/>
    <property type="evidence" value="ECO:0007669"/>
    <property type="project" value="InterPro"/>
</dbReference>
<dbReference type="SUPFAM" id="SSF52540">
    <property type="entry name" value="P-loop containing nucleoside triphosphate hydrolases"/>
    <property type="match status" value="1"/>
</dbReference>
<keyword evidence="6 7" id="KW-0472">Membrane</keyword>
<dbReference type="SMART" id="SM00382">
    <property type="entry name" value="AAA"/>
    <property type="match status" value="1"/>
</dbReference>
<accession>A0A154PLV0</accession>
<evidence type="ECO:0000256" key="2">
    <source>
        <dbReference type="ARBA" id="ARBA00022692"/>
    </source>
</evidence>
<dbReference type="GO" id="GO:0005524">
    <property type="term" value="F:ATP binding"/>
    <property type="evidence" value="ECO:0007669"/>
    <property type="project" value="UniProtKB-KW"/>
</dbReference>
<feature type="transmembrane region" description="Helical" evidence="7">
    <location>
        <begin position="493"/>
        <end position="520"/>
    </location>
</feature>
<dbReference type="AlphaFoldDB" id="A0A154PLV0"/>
<evidence type="ECO:0000256" key="6">
    <source>
        <dbReference type="ARBA" id="ARBA00023136"/>
    </source>
</evidence>
<feature type="transmembrane region" description="Helical" evidence="7">
    <location>
        <begin position="574"/>
        <end position="592"/>
    </location>
</feature>
<dbReference type="GO" id="GO:0016020">
    <property type="term" value="C:membrane"/>
    <property type="evidence" value="ECO:0007669"/>
    <property type="project" value="UniProtKB-SubCell"/>
</dbReference>
<evidence type="ECO:0000256" key="1">
    <source>
        <dbReference type="ARBA" id="ARBA00004141"/>
    </source>
</evidence>
<comment type="subcellular location">
    <subcellularLocation>
        <location evidence="1">Membrane</location>
        <topology evidence="1">Multi-pass membrane protein</topology>
    </subcellularLocation>
</comment>
<dbReference type="InterPro" id="IPR027417">
    <property type="entry name" value="P-loop_NTPase"/>
</dbReference>
<dbReference type="InterPro" id="IPR017871">
    <property type="entry name" value="ABC_transporter-like_CS"/>
</dbReference>
<feature type="transmembrane region" description="Helical" evidence="7">
    <location>
        <begin position="673"/>
        <end position="694"/>
    </location>
</feature>
<dbReference type="GO" id="GO:0016887">
    <property type="term" value="F:ATP hydrolysis activity"/>
    <property type="evidence" value="ECO:0007669"/>
    <property type="project" value="InterPro"/>
</dbReference>
<dbReference type="Proteomes" id="UP000076502">
    <property type="component" value="Unassembled WGS sequence"/>
</dbReference>
<sequence length="699" mass="77474">MVVEQAIIVRDAKKRYGSGTPVLNGFNLNVPKGCIYGLLGPSGCGKTTLLSSLVGVRKMDSGELWVLGGKPGTVESGITRVGYMPQEISLVDEFSVIGALYFFGRINGMEDYTIEDRYLFLKDLLQLPPRDRLVRNMSGGQQRRVSFAAALVHQPELLILDEPTVGLDPVLRDNIWDHLVKITRDEGVTVIITTHYIEEAKQCNKIGLMRCGQLLAESSPSELLEQCQTDSLEEAFLSLSQMQAQNQGQAVGQTPTGVSGISNVITLDAIYRNYPTKVEVRRSSTKKKCHALLMKNALQFLRHPGGVLFSVLLPILQVTLFFNSYGLDPKDLAISVVNEEAGNCNHGRNRGNVTYNQNEFTCNFVDLSCRFTGGFNDSLLKKLYYDDYSKAVDEITTEHSVGVMHFSRNFSYALQAKLDDFLSISDADLIAGQIDVSLHTPDRQIGLFVQKELFEMFQREYKKVLKECGITPKFADVPIHFEDPVYGKKDQKYITFITAPFILSLVFILATSISSSIIITDRHSGVWDRSLVQGVTTAEILITHLISQVIVIVIQVAAALCISFLQFDVECKGSLATVIWLGILDGVCGMSYGKYILSTRFLISVMCTSTALVNYASVGSFYPLVLLCGLIWPVEGMPKFLRWFSLSLPLTLPGISLRGVLEKGSSVNEPEVYQGFLVLAAWIVGFISLCLFQLRSKST</sequence>
<evidence type="ECO:0000313" key="10">
    <source>
        <dbReference type="Proteomes" id="UP000076502"/>
    </source>
</evidence>